<sequence>MPEQITTTKEGAQITKRTPEVVPNIDEPCQAIVTTQIIIAEPMSNGTWRLVTAFQDNYNIILDKRESDAARQEVVNRLQEIKQR</sequence>
<dbReference type="AlphaFoldDB" id="X1SQV9"/>
<dbReference type="EMBL" id="BARW01008189">
    <property type="protein sequence ID" value="GAI81501.1"/>
    <property type="molecule type" value="Genomic_DNA"/>
</dbReference>
<name>X1SQV9_9ZZZZ</name>
<evidence type="ECO:0000313" key="1">
    <source>
        <dbReference type="EMBL" id="GAI81501.1"/>
    </source>
</evidence>
<proteinExistence type="predicted"/>
<organism evidence="1">
    <name type="scientific">marine sediment metagenome</name>
    <dbReference type="NCBI Taxonomy" id="412755"/>
    <lineage>
        <taxon>unclassified sequences</taxon>
        <taxon>metagenomes</taxon>
        <taxon>ecological metagenomes</taxon>
    </lineage>
</organism>
<reference evidence="1" key="1">
    <citation type="journal article" date="2014" name="Front. Microbiol.">
        <title>High frequency of phylogenetically diverse reductive dehalogenase-homologous genes in deep subseafloor sedimentary metagenomes.</title>
        <authorList>
            <person name="Kawai M."/>
            <person name="Futagami T."/>
            <person name="Toyoda A."/>
            <person name="Takaki Y."/>
            <person name="Nishi S."/>
            <person name="Hori S."/>
            <person name="Arai W."/>
            <person name="Tsubouchi T."/>
            <person name="Morono Y."/>
            <person name="Uchiyama I."/>
            <person name="Ito T."/>
            <person name="Fujiyama A."/>
            <person name="Inagaki F."/>
            <person name="Takami H."/>
        </authorList>
    </citation>
    <scope>NUCLEOTIDE SEQUENCE</scope>
    <source>
        <strain evidence="1">Expedition CK06-06</strain>
    </source>
</reference>
<gene>
    <name evidence="1" type="ORF">S12H4_16864</name>
</gene>
<comment type="caution">
    <text evidence="1">The sequence shown here is derived from an EMBL/GenBank/DDBJ whole genome shotgun (WGS) entry which is preliminary data.</text>
</comment>
<protein>
    <submittedName>
        <fullName evidence="1">Uncharacterized protein</fullName>
    </submittedName>
</protein>
<accession>X1SQV9</accession>